<reference evidence="5 6" key="1">
    <citation type="submission" date="2020-08" db="EMBL/GenBank/DDBJ databases">
        <title>Sequencing the genomes of 1000 actinobacteria strains.</title>
        <authorList>
            <person name="Klenk H.-P."/>
        </authorList>
    </citation>
    <scope>NUCLEOTIDE SEQUENCE [LARGE SCALE GENOMIC DNA]</scope>
    <source>
        <strain evidence="5 6">DSM 45584</strain>
    </source>
</reference>
<dbReference type="InterPro" id="IPR018959">
    <property type="entry name" value="DUF1989"/>
</dbReference>
<keyword evidence="5" id="KW-0456">Lyase</keyword>
<evidence type="ECO:0000259" key="4">
    <source>
        <dbReference type="Pfam" id="PF09347"/>
    </source>
</evidence>
<name>A0A840QGB1_9PSEU</name>
<dbReference type="PANTHER" id="PTHR42937">
    <property type="match status" value="1"/>
</dbReference>
<accession>A0A840QGB1</accession>
<dbReference type="AlphaFoldDB" id="A0A840QGB1"/>
<dbReference type="Pfam" id="PF09347">
    <property type="entry name" value="DUF1989"/>
    <property type="match status" value="1"/>
</dbReference>
<evidence type="ECO:0000313" key="5">
    <source>
        <dbReference type="EMBL" id="MBB5159884.1"/>
    </source>
</evidence>
<gene>
    <name evidence="5" type="ORF">BJ970_007484</name>
</gene>
<dbReference type="Gene3D" id="3.40.50.1100">
    <property type="match status" value="2"/>
</dbReference>
<keyword evidence="2" id="KW-0663">Pyridoxal phosphate</keyword>
<dbReference type="PANTHER" id="PTHR42937:SF1">
    <property type="entry name" value="DIAMINOPROPIONATE AMMONIA-LYASE"/>
    <property type="match status" value="1"/>
</dbReference>
<dbReference type="SUPFAM" id="SSF53686">
    <property type="entry name" value="Tryptophan synthase beta subunit-like PLP-dependent enzymes"/>
    <property type="match status" value="1"/>
</dbReference>
<comment type="cofactor">
    <cofactor evidence="1">
        <name>pyridoxal 5'-phosphate</name>
        <dbReference type="ChEBI" id="CHEBI:597326"/>
    </cofactor>
</comment>
<dbReference type="RefSeq" id="WP_184732925.1">
    <property type="nucleotide sequence ID" value="NZ_JACHIW010000003.1"/>
</dbReference>
<dbReference type="InterPro" id="IPR036052">
    <property type="entry name" value="TrpB-like_PALP_sf"/>
</dbReference>
<feature type="domain" description="Tryptophan synthase beta chain-like PALP" evidence="3">
    <location>
        <begin position="315"/>
        <end position="617"/>
    </location>
</feature>
<dbReference type="Proteomes" id="UP000584374">
    <property type="component" value="Unassembled WGS sequence"/>
</dbReference>
<keyword evidence="6" id="KW-1185">Reference proteome</keyword>
<organism evidence="5 6">
    <name type="scientific">Saccharopolyspora phatthalungensis</name>
    <dbReference type="NCBI Taxonomy" id="664693"/>
    <lineage>
        <taxon>Bacteria</taxon>
        <taxon>Bacillati</taxon>
        <taxon>Actinomycetota</taxon>
        <taxon>Actinomycetes</taxon>
        <taxon>Pseudonocardiales</taxon>
        <taxon>Pseudonocardiaceae</taxon>
        <taxon>Saccharopolyspora</taxon>
    </lineage>
</organism>
<dbReference type="InterPro" id="IPR001926">
    <property type="entry name" value="TrpB-like_PALP"/>
</dbReference>
<evidence type="ECO:0000259" key="3">
    <source>
        <dbReference type="Pfam" id="PF00291"/>
    </source>
</evidence>
<evidence type="ECO:0000256" key="1">
    <source>
        <dbReference type="ARBA" id="ARBA00001933"/>
    </source>
</evidence>
<feature type="domain" description="DUF1989" evidence="4">
    <location>
        <begin position="41"/>
        <end position="215"/>
    </location>
</feature>
<proteinExistence type="predicted"/>
<dbReference type="GO" id="GO:0016829">
    <property type="term" value="F:lyase activity"/>
    <property type="evidence" value="ECO:0007669"/>
    <property type="project" value="UniProtKB-KW"/>
</dbReference>
<protein>
    <submittedName>
        <fullName evidence="5">Diaminopropionate ammonia-lyase family</fullName>
    </submittedName>
</protein>
<sequence>MGSYPAAYQPGANAAFAADRDLYRRIGNASPDQRTQVESFIIPPRSGRAWEVPAGSVCRIIAVDGPQVGDLNVWNRHNPRERMWASRTRQLQRAHVSTYDRIWSTLPYLRPLLTITGDSLEGYGPDEHGGRVHDLLGTRCDPYVNRLLTGEDFDFHCHSNITRAVLPYGLTELDVHDVLNVFQCTGLNDEDRYFMKASPAQRGDFLEFFAEVDLLCALSTCPGGDLSIPLWGPDAADPSEVCRPLGIEVYRMDPAVLDGWTPPELAPYRNMHGLALPSSGQSQGDGSWWVRDSPATGAAVEPLDTAATEFHRTLPGYRPTPLQDLPELAEKYGVGRLWAKVESERLGMPSFKMLGASWACCRALADRVGASPSPDELRPRVTGRFTLIAATDGNHGHAVARTARWLGVACRIYLPESVGAARAGAIKEEGADVIVVQGSYDDAIALAATQENDSTLVISDTAWPGYEQVPRTVIDGYATLFGEIEAQLPDGELPDLVIVQVGVGALATAVARWLSRLPGRRPRLLAVEPTDAACLLRSLRAGAPTEAPPPHRSGMDGLNCGNVSPIAWPTLVAGIDAALAVDDATGAAAVAALHSSGVSTAMTGAASIAGLDRLTSDESLDLLRRHLDVSANTRVLVLVTEGLPQGCDKVVR</sequence>
<dbReference type="NCBIfam" id="NF006058">
    <property type="entry name" value="PRK08206.1"/>
    <property type="match status" value="1"/>
</dbReference>
<dbReference type="GO" id="GO:1901605">
    <property type="term" value="P:alpha-amino acid metabolic process"/>
    <property type="evidence" value="ECO:0007669"/>
    <property type="project" value="UniProtKB-ARBA"/>
</dbReference>
<dbReference type="Pfam" id="PF00291">
    <property type="entry name" value="PALP"/>
    <property type="match status" value="1"/>
</dbReference>
<evidence type="ECO:0000256" key="2">
    <source>
        <dbReference type="ARBA" id="ARBA00022898"/>
    </source>
</evidence>
<evidence type="ECO:0000313" key="6">
    <source>
        <dbReference type="Proteomes" id="UP000584374"/>
    </source>
</evidence>
<comment type="caution">
    <text evidence="5">The sequence shown here is derived from an EMBL/GenBank/DDBJ whole genome shotgun (WGS) entry which is preliminary data.</text>
</comment>
<dbReference type="EMBL" id="JACHIW010000003">
    <property type="protein sequence ID" value="MBB5159884.1"/>
    <property type="molecule type" value="Genomic_DNA"/>
</dbReference>